<evidence type="ECO:0000256" key="5">
    <source>
        <dbReference type="ARBA" id="ARBA00022839"/>
    </source>
</evidence>
<evidence type="ECO:0000256" key="2">
    <source>
        <dbReference type="ARBA" id="ARBA00022490"/>
    </source>
</evidence>
<dbReference type="GO" id="GO:0005829">
    <property type="term" value="C:cytosol"/>
    <property type="evidence" value="ECO:0007669"/>
    <property type="project" value="TreeGrafter"/>
</dbReference>
<gene>
    <name evidence="6" type="primary">xseB</name>
    <name evidence="7" type="ORF">DFE_0549</name>
</gene>
<dbReference type="PANTHER" id="PTHR34137">
    <property type="entry name" value="EXODEOXYRIBONUCLEASE 7 SMALL SUBUNIT"/>
    <property type="match status" value="1"/>
</dbReference>
<keyword evidence="8" id="KW-1185">Reference proteome</keyword>
<evidence type="ECO:0000256" key="3">
    <source>
        <dbReference type="ARBA" id="ARBA00022722"/>
    </source>
</evidence>
<dbReference type="InterPro" id="IPR037004">
    <property type="entry name" value="Exonuc_VII_ssu_sf"/>
</dbReference>
<comment type="function">
    <text evidence="6">Bidirectionally degrades single-stranded DNA into large acid-insoluble oligonucleotides, which are then degraded further into small acid-soluble oligonucleotides.</text>
</comment>
<keyword evidence="2 6" id="KW-0963">Cytoplasm</keyword>
<dbReference type="GO" id="GO:0008855">
    <property type="term" value="F:exodeoxyribonuclease VII activity"/>
    <property type="evidence" value="ECO:0007669"/>
    <property type="project" value="UniProtKB-UniRule"/>
</dbReference>
<dbReference type="HAMAP" id="MF_00337">
    <property type="entry name" value="Exonuc_7_S"/>
    <property type="match status" value="1"/>
</dbReference>
<dbReference type="NCBIfam" id="TIGR01280">
    <property type="entry name" value="xseB"/>
    <property type="match status" value="1"/>
</dbReference>
<dbReference type="NCBIfam" id="NF010670">
    <property type="entry name" value="PRK14067.1"/>
    <property type="match status" value="1"/>
</dbReference>
<dbReference type="RefSeq" id="WP_126376389.1">
    <property type="nucleotide sequence ID" value="NZ_AP017378.1"/>
</dbReference>
<evidence type="ECO:0000256" key="1">
    <source>
        <dbReference type="ARBA" id="ARBA00009998"/>
    </source>
</evidence>
<dbReference type="Proteomes" id="UP000269883">
    <property type="component" value="Chromosome"/>
</dbReference>
<comment type="subunit">
    <text evidence="6">Heterooligomer composed of large and small subunits.</text>
</comment>
<evidence type="ECO:0000256" key="6">
    <source>
        <dbReference type="HAMAP-Rule" id="MF_00337"/>
    </source>
</evidence>
<keyword evidence="3 6" id="KW-0540">Nuclease</keyword>
<dbReference type="GO" id="GO:0009318">
    <property type="term" value="C:exodeoxyribonuclease VII complex"/>
    <property type="evidence" value="ECO:0007669"/>
    <property type="project" value="UniProtKB-UniRule"/>
</dbReference>
<dbReference type="KEGG" id="dfl:DFE_0549"/>
<keyword evidence="4 6" id="KW-0378">Hydrolase</keyword>
<sequence>MAKKKQDFETRLARLQKIVESLEAGELALEDGVTLFKEGVELAGSCREQLEKARNEVKLLTDGKLKDFRTEEDDV</sequence>
<dbReference type="EC" id="3.1.11.6" evidence="6"/>
<protein>
    <recommendedName>
        <fullName evidence="6">Exodeoxyribonuclease 7 small subunit</fullName>
        <ecNumber evidence="6">3.1.11.6</ecNumber>
    </recommendedName>
    <alternativeName>
        <fullName evidence="6">Exodeoxyribonuclease VII small subunit</fullName>
        <shortName evidence="6">Exonuclease VII small subunit</shortName>
    </alternativeName>
</protein>
<dbReference type="Pfam" id="PF02609">
    <property type="entry name" value="Exonuc_VII_S"/>
    <property type="match status" value="1"/>
</dbReference>
<dbReference type="OrthoDB" id="5340035at2"/>
<organism evidence="7 8">
    <name type="scientific">Desulfovibrio ferrophilus</name>
    <dbReference type="NCBI Taxonomy" id="241368"/>
    <lineage>
        <taxon>Bacteria</taxon>
        <taxon>Pseudomonadati</taxon>
        <taxon>Thermodesulfobacteriota</taxon>
        <taxon>Desulfovibrionia</taxon>
        <taxon>Desulfovibrionales</taxon>
        <taxon>Desulfovibrionaceae</taxon>
        <taxon>Desulfovibrio</taxon>
    </lineage>
</organism>
<comment type="subcellular location">
    <subcellularLocation>
        <location evidence="6">Cytoplasm</location>
    </subcellularLocation>
</comment>
<name>A0A2Z6AVS5_9BACT</name>
<reference evidence="7 8" key="1">
    <citation type="journal article" date="2018" name="Sci. Adv.">
        <title>Multi-heme cytochromes provide a pathway for survival in energy-limited environments.</title>
        <authorList>
            <person name="Deng X."/>
            <person name="Dohmae N."/>
            <person name="Nealson K.H."/>
            <person name="Hashimoto K."/>
            <person name="Okamoto A."/>
        </authorList>
    </citation>
    <scope>NUCLEOTIDE SEQUENCE [LARGE SCALE GENOMIC DNA]</scope>
    <source>
        <strain evidence="7 8">IS5</strain>
    </source>
</reference>
<dbReference type="Gene3D" id="1.10.287.1040">
    <property type="entry name" value="Exonuclease VII, small subunit"/>
    <property type="match status" value="1"/>
</dbReference>
<evidence type="ECO:0000313" key="8">
    <source>
        <dbReference type="Proteomes" id="UP000269883"/>
    </source>
</evidence>
<keyword evidence="5 6" id="KW-0269">Exonuclease</keyword>
<dbReference type="PIRSF" id="PIRSF006488">
    <property type="entry name" value="Exonuc_VII_S"/>
    <property type="match status" value="1"/>
</dbReference>
<dbReference type="GO" id="GO:0006308">
    <property type="term" value="P:DNA catabolic process"/>
    <property type="evidence" value="ECO:0007669"/>
    <property type="project" value="UniProtKB-UniRule"/>
</dbReference>
<dbReference type="PANTHER" id="PTHR34137:SF1">
    <property type="entry name" value="EXODEOXYRIBONUCLEASE 7 SMALL SUBUNIT"/>
    <property type="match status" value="1"/>
</dbReference>
<dbReference type="InterPro" id="IPR003761">
    <property type="entry name" value="Exonuc_VII_S"/>
</dbReference>
<comment type="similarity">
    <text evidence="1 6">Belongs to the XseB family.</text>
</comment>
<proteinExistence type="inferred from homology"/>
<evidence type="ECO:0000313" key="7">
    <source>
        <dbReference type="EMBL" id="BBD07275.1"/>
    </source>
</evidence>
<accession>A0A2Z6AVS5</accession>
<dbReference type="AlphaFoldDB" id="A0A2Z6AVS5"/>
<dbReference type="EMBL" id="AP017378">
    <property type="protein sequence ID" value="BBD07275.1"/>
    <property type="molecule type" value="Genomic_DNA"/>
</dbReference>
<comment type="catalytic activity">
    <reaction evidence="6">
        <text>Exonucleolytic cleavage in either 5'- to 3'- or 3'- to 5'-direction to yield nucleoside 5'-phosphates.</text>
        <dbReference type="EC" id="3.1.11.6"/>
    </reaction>
</comment>
<evidence type="ECO:0000256" key="4">
    <source>
        <dbReference type="ARBA" id="ARBA00022801"/>
    </source>
</evidence>
<dbReference type="SUPFAM" id="SSF116842">
    <property type="entry name" value="XseB-like"/>
    <property type="match status" value="1"/>
</dbReference>